<dbReference type="EMBL" id="BOMM01000014">
    <property type="protein sequence ID" value="GIE10194.1"/>
    <property type="molecule type" value="Genomic_DNA"/>
</dbReference>
<evidence type="ECO:0000256" key="1">
    <source>
        <dbReference type="SAM" id="MobiDB-lite"/>
    </source>
</evidence>
<comment type="caution">
    <text evidence="2">The sequence shown here is derived from an EMBL/GenBank/DDBJ whole genome shotgun (WGS) entry which is preliminary data.</text>
</comment>
<evidence type="ECO:0000313" key="2">
    <source>
        <dbReference type="EMBL" id="GIE10194.1"/>
    </source>
</evidence>
<dbReference type="AlphaFoldDB" id="A0A919J0J7"/>
<evidence type="ECO:0000313" key="3">
    <source>
        <dbReference type="Proteomes" id="UP000598174"/>
    </source>
</evidence>
<dbReference type="Proteomes" id="UP000598174">
    <property type="component" value="Unassembled WGS sequence"/>
</dbReference>
<accession>A0A919J0J7</accession>
<name>A0A919J0J7_9ACTN</name>
<feature type="region of interest" description="Disordered" evidence="1">
    <location>
        <begin position="46"/>
        <end position="74"/>
    </location>
</feature>
<gene>
    <name evidence="2" type="ORF">Afe05nite_20340</name>
</gene>
<proteinExistence type="predicted"/>
<keyword evidence="3" id="KW-1185">Reference proteome</keyword>
<protein>
    <submittedName>
        <fullName evidence="2">Uncharacterized protein</fullName>
    </submittedName>
</protein>
<sequence length="74" mass="8186">MDAGVLPGREEVGECPDQLRPFAWLGAAKGDSEGYEFRKGVQGKAAESEYGVGRDHRSLRQQVGRARPWNDLAR</sequence>
<reference evidence="2" key="1">
    <citation type="submission" date="2021-01" db="EMBL/GenBank/DDBJ databases">
        <title>Whole genome shotgun sequence of Actinoplanes ferrugineus NBRC 15555.</title>
        <authorList>
            <person name="Komaki H."/>
            <person name="Tamura T."/>
        </authorList>
    </citation>
    <scope>NUCLEOTIDE SEQUENCE</scope>
    <source>
        <strain evidence="2">NBRC 15555</strain>
    </source>
</reference>
<organism evidence="2 3">
    <name type="scientific">Paractinoplanes ferrugineus</name>
    <dbReference type="NCBI Taxonomy" id="113564"/>
    <lineage>
        <taxon>Bacteria</taxon>
        <taxon>Bacillati</taxon>
        <taxon>Actinomycetota</taxon>
        <taxon>Actinomycetes</taxon>
        <taxon>Micromonosporales</taxon>
        <taxon>Micromonosporaceae</taxon>
        <taxon>Paractinoplanes</taxon>
    </lineage>
</organism>